<accession>A0ABP5KXX7</accession>
<evidence type="ECO:0000259" key="5">
    <source>
        <dbReference type="Pfam" id="PF14833"/>
    </source>
</evidence>
<dbReference type="Gene3D" id="1.10.1040.10">
    <property type="entry name" value="N-(1-d-carboxylethyl)-l-norvaline Dehydrogenase, domain 2"/>
    <property type="match status" value="1"/>
</dbReference>
<dbReference type="RefSeq" id="WP_344267438.1">
    <property type="nucleotide sequence ID" value="NZ_BAAAMR010000025.1"/>
</dbReference>
<dbReference type="InterPro" id="IPR015815">
    <property type="entry name" value="HIBADH-related"/>
</dbReference>
<keyword evidence="7" id="KW-1185">Reference proteome</keyword>
<dbReference type="Proteomes" id="UP001501020">
    <property type="component" value="Unassembled WGS sequence"/>
</dbReference>
<keyword evidence="3" id="KW-0520">NAD</keyword>
<dbReference type="InterPro" id="IPR006398">
    <property type="entry name" value="Tartro_sem_red"/>
</dbReference>
<feature type="domain" description="6-phosphogluconate dehydrogenase NADP-binding" evidence="4">
    <location>
        <begin position="3"/>
        <end position="159"/>
    </location>
</feature>
<feature type="domain" description="3-hydroxyisobutyrate dehydrogenase-like NAD-binding" evidence="5">
    <location>
        <begin position="165"/>
        <end position="284"/>
    </location>
</feature>
<dbReference type="InterPro" id="IPR029154">
    <property type="entry name" value="HIBADH-like_NADP-bd"/>
</dbReference>
<comment type="caution">
    <text evidence="6">The sequence shown here is derived from an EMBL/GenBank/DDBJ whole genome shotgun (WGS) entry which is preliminary data.</text>
</comment>
<sequence length="302" mass="30135">MSKIGFIGLGIMGAPMAAHLVRAGHDVTGYDVVPKGVDALVAAGGSAASGVPGAVAGADVVVTMLPQDEHVEAVYFGPDGVLENAAPGALCVDFSTIRPETSVRVAGAGRERGLRVLDAPVSGGEKGARDAVLSIMVGGDEADVAAAAPIFDAVGRTAARVGGSGAGQYVKAANQLIVGGTYALVAEAIVLMEAAGVDARAGIDVIAGGLAASRILDLKRASMLDREFAPGFRIDLHHKDMGIATAAARSAEVSLPMTGMVAQLIAAARARGYGSLDHSALLKVVEDLSGRATDTASGTTAA</sequence>
<evidence type="ECO:0000256" key="1">
    <source>
        <dbReference type="ARBA" id="ARBA00009080"/>
    </source>
</evidence>
<gene>
    <name evidence="6" type="ORF">GCM10009727_33260</name>
</gene>
<protein>
    <submittedName>
        <fullName evidence="6">2-hydroxy-3-oxopropionate reductase</fullName>
    </submittedName>
</protein>
<proteinExistence type="inferred from homology"/>
<dbReference type="EMBL" id="BAAAMR010000025">
    <property type="protein sequence ID" value="GAA2137820.1"/>
    <property type="molecule type" value="Genomic_DNA"/>
</dbReference>
<dbReference type="PROSITE" id="PS00895">
    <property type="entry name" value="3_HYDROXYISOBUT_DH"/>
    <property type="match status" value="1"/>
</dbReference>
<dbReference type="InterPro" id="IPR006115">
    <property type="entry name" value="6PGDH_NADP-bd"/>
</dbReference>
<keyword evidence="2" id="KW-0560">Oxidoreductase</keyword>
<dbReference type="Pfam" id="PF14833">
    <property type="entry name" value="NAD_binding_11"/>
    <property type="match status" value="1"/>
</dbReference>
<dbReference type="Pfam" id="PF03446">
    <property type="entry name" value="NAD_binding_2"/>
    <property type="match status" value="1"/>
</dbReference>
<evidence type="ECO:0000313" key="7">
    <source>
        <dbReference type="Proteomes" id="UP001501020"/>
    </source>
</evidence>
<evidence type="ECO:0000256" key="3">
    <source>
        <dbReference type="ARBA" id="ARBA00023027"/>
    </source>
</evidence>
<dbReference type="Gene3D" id="3.40.50.720">
    <property type="entry name" value="NAD(P)-binding Rossmann-like Domain"/>
    <property type="match status" value="1"/>
</dbReference>
<dbReference type="InterPro" id="IPR002204">
    <property type="entry name" value="3-OH-isobutyrate_DH-rel_CS"/>
</dbReference>
<dbReference type="SUPFAM" id="SSF51735">
    <property type="entry name" value="NAD(P)-binding Rossmann-fold domains"/>
    <property type="match status" value="1"/>
</dbReference>
<evidence type="ECO:0000313" key="6">
    <source>
        <dbReference type="EMBL" id="GAA2137820.1"/>
    </source>
</evidence>
<evidence type="ECO:0000259" key="4">
    <source>
        <dbReference type="Pfam" id="PF03446"/>
    </source>
</evidence>
<dbReference type="InterPro" id="IPR036291">
    <property type="entry name" value="NAD(P)-bd_dom_sf"/>
</dbReference>
<dbReference type="PIRSF" id="PIRSF000103">
    <property type="entry name" value="HIBADH"/>
    <property type="match status" value="1"/>
</dbReference>
<dbReference type="SUPFAM" id="SSF48179">
    <property type="entry name" value="6-phosphogluconate dehydrogenase C-terminal domain-like"/>
    <property type="match status" value="1"/>
</dbReference>
<dbReference type="PANTHER" id="PTHR43060:SF15">
    <property type="entry name" value="3-HYDROXYISOBUTYRATE DEHYDROGENASE-LIKE 1, MITOCHONDRIAL-RELATED"/>
    <property type="match status" value="1"/>
</dbReference>
<comment type="similarity">
    <text evidence="1">Belongs to the HIBADH-related family.</text>
</comment>
<dbReference type="NCBIfam" id="TIGR01505">
    <property type="entry name" value="tartro_sem_red"/>
    <property type="match status" value="1"/>
</dbReference>
<dbReference type="InterPro" id="IPR013328">
    <property type="entry name" value="6PGD_dom2"/>
</dbReference>
<dbReference type="InterPro" id="IPR008927">
    <property type="entry name" value="6-PGluconate_DH-like_C_sf"/>
</dbReference>
<name>A0ABP5KXX7_9ACTN</name>
<organism evidence="6 7">
    <name type="scientific">Actinomadura napierensis</name>
    <dbReference type="NCBI Taxonomy" id="267854"/>
    <lineage>
        <taxon>Bacteria</taxon>
        <taxon>Bacillati</taxon>
        <taxon>Actinomycetota</taxon>
        <taxon>Actinomycetes</taxon>
        <taxon>Streptosporangiales</taxon>
        <taxon>Thermomonosporaceae</taxon>
        <taxon>Actinomadura</taxon>
    </lineage>
</organism>
<reference evidence="7" key="1">
    <citation type="journal article" date="2019" name="Int. J. Syst. Evol. Microbiol.">
        <title>The Global Catalogue of Microorganisms (GCM) 10K type strain sequencing project: providing services to taxonomists for standard genome sequencing and annotation.</title>
        <authorList>
            <consortium name="The Broad Institute Genomics Platform"/>
            <consortium name="The Broad Institute Genome Sequencing Center for Infectious Disease"/>
            <person name="Wu L."/>
            <person name="Ma J."/>
        </authorList>
    </citation>
    <scope>NUCLEOTIDE SEQUENCE [LARGE SCALE GENOMIC DNA]</scope>
    <source>
        <strain evidence="7">JCM 13850</strain>
    </source>
</reference>
<dbReference type="PANTHER" id="PTHR43060">
    <property type="entry name" value="3-HYDROXYISOBUTYRATE DEHYDROGENASE-LIKE 1, MITOCHONDRIAL-RELATED"/>
    <property type="match status" value="1"/>
</dbReference>
<evidence type="ECO:0000256" key="2">
    <source>
        <dbReference type="ARBA" id="ARBA00023002"/>
    </source>
</evidence>